<sequence>MSCYYIRILLSITAMADLVVTDARCGCHLGRGPPRDLDVQFETLKAAIVRFGVYSTQKNLNGHLRRAAAAQKK</sequence>
<feature type="signal peptide" evidence="1">
    <location>
        <begin position="1"/>
        <end position="23"/>
    </location>
</feature>
<protein>
    <submittedName>
        <fullName evidence="2">Uncharacterized protein</fullName>
    </submittedName>
</protein>
<comment type="caution">
    <text evidence="2">The sequence shown here is derived from an EMBL/GenBank/DDBJ whole genome shotgun (WGS) entry which is preliminary data.</text>
</comment>
<dbReference type="Proteomes" id="UP000759537">
    <property type="component" value="Unassembled WGS sequence"/>
</dbReference>
<reference evidence="2" key="2">
    <citation type="journal article" date="2020" name="Nat. Commun.">
        <title>Large-scale genome sequencing of mycorrhizal fungi provides insights into the early evolution of symbiotic traits.</title>
        <authorList>
            <person name="Miyauchi S."/>
            <person name="Kiss E."/>
            <person name="Kuo A."/>
            <person name="Drula E."/>
            <person name="Kohler A."/>
            <person name="Sanchez-Garcia M."/>
            <person name="Morin E."/>
            <person name="Andreopoulos B."/>
            <person name="Barry K.W."/>
            <person name="Bonito G."/>
            <person name="Buee M."/>
            <person name="Carver A."/>
            <person name="Chen C."/>
            <person name="Cichocki N."/>
            <person name="Clum A."/>
            <person name="Culley D."/>
            <person name="Crous P.W."/>
            <person name="Fauchery L."/>
            <person name="Girlanda M."/>
            <person name="Hayes R.D."/>
            <person name="Keri Z."/>
            <person name="LaButti K."/>
            <person name="Lipzen A."/>
            <person name="Lombard V."/>
            <person name="Magnuson J."/>
            <person name="Maillard F."/>
            <person name="Murat C."/>
            <person name="Nolan M."/>
            <person name="Ohm R.A."/>
            <person name="Pangilinan J."/>
            <person name="Pereira M.F."/>
            <person name="Perotto S."/>
            <person name="Peter M."/>
            <person name="Pfister S."/>
            <person name="Riley R."/>
            <person name="Sitrit Y."/>
            <person name="Stielow J.B."/>
            <person name="Szollosi G."/>
            <person name="Zifcakova L."/>
            <person name="Stursova M."/>
            <person name="Spatafora J.W."/>
            <person name="Tedersoo L."/>
            <person name="Vaario L.M."/>
            <person name="Yamada A."/>
            <person name="Yan M."/>
            <person name="Wang P."/>
            <person name="Xu J."/>
            <person name="Bruns T."/>
            <person name="Baldrian P."/>
            <person name="Vilgalys R."/>
            <person name="Dunand C."/>
            <person name="Henrissat B."/>
            <person name="Grigoriev I.V."/>
            <person name="Hibbett D."/>
            <person name="Nagy L.G."/>
            <person name="Martin F.M."/>
        </authorList>
    </citation>
    <scope>NUCLEOTIDE SEQUENCE</scope>
    <source>
        <strain evidence="2">Prilba</strain>
    </source>
</reference>
<name>A0A9P5JZ67_9AGAM</name>
<evidence type="ECO:0000313" key="3">
    <source>
        <dbReference type="Proteomes" id="UP000759537"/>
    </source>
</evidence>
<feature type="chain" id="PRO_5040384813" evidence="1">
    <location>
        <begin position="24"/>
        <end position="73"/>
    </location>
</feature>
<accession>A0A9P5JZ67</accession>
<keyword evidence="3" id="KW-1185">Reference proteome</keyword>
<proteinExistence type="predicted"/>
<reference evidence="2" key="1">
    <citation type="submission" date="2019-10" db="EMBL/GenBank/DDBJ databases">
        <authorList>
            <consortium name="DOE Joint Genome Institute"/>
            <person name="Kuo A."/>
            <person name="Miyauchi S."/>
            <person name="Kiss E."/>
            <person name="Drula E."/>
            <person name="Kohler A."/>
            <person name="Sanchez-Garcia M."/>
            <person name="Andreopoulos B."/>
            <person name="Barry K.W."/>
            <person name="Bonito G."/>
            <person name="Buee M."/>
            <person name="Carver A."/>
            <person name="Chen C."/>
            <person name="Cichocki N."/>
            <person name="Clum A."/>
            <person name="Culley D."/>
            <person name="Crous P.W."/>
            <person name="Fauchery L."/>
            <person name="Girlanda M."/>
            <person name="Hayes R."/>
            <person name="Keri Z."/>
            <person name="LaButti K."/>
            <person name="Lipzen A."/>
            <person name="Lombard V."/>
            <person name="Magnuson J."/>
            <person name="Maillard F."/>
            <person name="Morin E."/>
            <person name="Murat C."/>
            <person name="Nolan M."/>
            <person name="Ohm R."/>
            <person name="Pangilinan J."/>
            <person name="Pereira M."/>
            <person name="Perotto S."/>
            <person name="Peter M."/>
            <person name="Riley R."/>
            <person name="Sitrit Y."/>
            <person name="Stielow B."/>
            <person name="Szollosi G."/>
            <person name="Zifcakova L."/>
            <person name="Stursova M."/>
            <person name="Spatafora J.W."/>
            <person name="Tedersoo L."/>
            <person name="Vaario L.-M."/>
            <person name="Yamada A."/>
            <person name="Yan M."/>
            <person name="Wang P."/>
            <person name="Xu J."/>
            <person name="Bruns T."/>
            <person name="Baldrian P."/>
            <person name="Vilgalys R."/>
            <person name="Henrissat B."/>
            <person name="Grigoriev I.V."/>
            <person name="Hibbett D."/>
            <person name="Nagy L.G."/>
            <person name="Martin F.M."/>
        </authorList>
    </citation>
    <scope>NUCLEOTIDE SEQUENCE</scope>
    <source>
        <strain evidence="2">Prilba</strain>
    </source>
</reference>
<dbReference type="AlphaFoldDB" id="A0A9P5JZ67"/>
<evidence type="ECO:0000313" key="2">
    <source>
        <dbReference type="EMBL" id="KAF8471455.1"/>
    </source>
</evidence>
<organism evidence="2 3">
    <name type="scientific">Russula ochroleuca</name>
    <dbReference type="NCBI Taxonomy" id="152965"/>
    <lineage>
        <taxon>Eukaryota</taxon>
        <taxon>Fungi</taxon>
        <taxon>Dikarya</taxon>
        <taxon>Basidiomycota</taxon>
        <taxon>Agaricomycotina</taxon>
        <taxon>Agaricomycetes</taxon>
        <taxon>Russulales</taxon>
        <taxon>Russulaceae</taxon>
        <taxon>Russula</taxon>
    </lineage>
</organism>
<gene>
    <name evidence="2" type="ORF">DFH94DRAFT_769619</name>
</gene>
<keyword evidence="1" id="KW-0732">Signal</keyword>
<dbReference type="EMBL" id="WHVB01000023">
    <property type="protein sequence ID" value="KAF8471455.1"/>
    <property type="molecule type" value="Genomic_DNA"/>
</dbReference>
<evidence type="ECO:0000256" key="1">
    <source>
        <dbReference type="SAM" id="SignalP"/>
    </source>
</evidence>